<comment type="caution">
    <text evidence="1">The sequence shown here is derived from an EMBL/GenBank/DDBJ whole genome shotgun (WGS) entry which is preliminary data.</text>
</comment>
<dbReference type="AlphaFoldDB" id="A0A9W9LF85"/>
<evidence type="ECO:0000313" key="2">
    <source>
        <dbReference type="Proteomes" id="UP001146351"/>
    </source>
</evidence>
<gene>
    <name evidence="1" type="ORF">N7492_009764</name>
</gene>
<dbReference type="EMBL" id="JAPQKO010000007">
    <property type="protein sequence ID" value="KAJ5152484.1"/>
    <property type="molecule type" value="Genomic_DNA"/>
</dbReference>
<dbReference type="OrthoDB" id="196103at2759"/>
<name>A0A9W9LF85_9EURO</name>
<evidence type="ECO:0000313" key="1">
    <source>
        <dbReference type="EMBL" id="KAJ5152484.1"/>
    </source>
</evidence>
<reference evidence="1" key="2">
    <citation type="journal article" date="2023" name="IMA Fungus">
        <title>Comparative genomic study of the Penicillium genus elucidates a diverse pangenome and 15 lateral gene transfer events.</title>
        <authorList>
            <person name="Petersen C."/>
            <person name="Sorensen T."/>
            <person name="Nielsen M.R."/>
            <person name="Sondergaard T.E."/>
            <person name="Sorensen J.L."/>
            <person name="Fitzpatrick D.A."/>
            <person name="Frisvad J.C."/>
            <person name="Nielsen K.L."/>
        </authorList>
    </citation>
    <scope>NUCLEOTIDE SEQUENCE</scope>
    <source>
        <strain evidence="1">IBT 21917</strain>
    </source>
</reference>
<keyword evidence="2" id="KW-1185">Reference proteome</keyword>
<organism evidence="1 2">
    <name type="scientific">Penicillium capsulatum</name>
    <dbReference type="NCBI Taxonomy" id="69766"/>
    <lineage>
        <taxon>Eukaryota</taxon>
        <taxon>Fungi</taxon>
        <taxon>Dikarya</taxon>
        <taxon>Ascomycota</taxon>
        <taxon>Pezizomycotina</taxon>
        <taxon>Eurotiomycetes</taxon>
        <taxon>Eurotiomycetidae</taxon>
        <taxon>Eurotiales</taxon>
        <taxon>Aspergillaceae</taxon>
        <taxon>Penicillium</taxon>
    </lineage>
</organism>
<proteinExistence type="predicted"/>
<dbReference type="Proteomes" id="UP001146351">
    <property type="component" value="Unassembled WGS sequence"/>
</dbReference>
<sequence>MAETSSPSMASDTEPAEKATRVWYRTTLFNVFIIDGVGFLAPGLWNVMNFLGAGGAESPFLINAANALVFGLKANCSVIQIVLLPPVFYASYFNQYEGNFETYYFGVRARALIGFVAWVYEWVIQEEYTANPTSLDWSDKGYTRGLFVVLLWDQIDYRAFCVARRVLRRQSRMESTPVSGMVGACLLLSTRSFLIGKPDFFPIAFEKLIECNLCLDVLPTLLVIKSHVPIEHGSEAVTLTANRDE</sequence>
<accession>A0A9W9LF85</accession>
<protein>
    <submittedName>
        <fullName evidence="1">Uncharacterized protein</fullName>
    </submittedName>
</protein>
<reference evidence="1" key="1">
    <citation type="submission" date="2022-11" db="EMBL/GenBank/DDBJ databases">
        <authorList>
            <person name="Petersen C."/>
        </authorList>
    </citation>
    <scope>NUCLEOTIDE SEQUENCE</scope>
    <source>
        <strain evidence="1">IBT 21917</strain>
    </source>
</reference>